<evidence type="ECO:0000256" key="1">
    <source>
        <dbReference type="SAM" id="MobiDB-lite"/>
    </source>
</evidence>
<name>A0A7L5AIA5_9MICO</name>
<proteinExistence type="predicted"/>
<reference evidence="2 3" key="1">
    <citation type="submission" date="2016-09" db="EMBL/GenBank/DDBJ databases">
        <title>Complete genome sequence of microbes from the polar regions.</title>
        <authorList>
            <person name="Liao L."/>
            <person name="Chen B."/>
        </authorList>
    </citation>
    <scope>NUCLEOTIDE SEQUENCE [LARGE SCALE GENOMIC DNA]</scope>
    <source>
        <strain evidence="2 3">ZS314</strain>
    </source>
</reference>
<dbReference type="KEGG" id="mant:BHD05_12225"/>
<dbReference type="EMBL" id="CP017146">
    <property type="protein sequence ID" value="QHO70298.1"/>
    <property type="molecule type" value="Genomic_DNA"/>
</dbReference>
<sequence>MGVTSVLARWASTSVRVLVVEVPGSDESRMLLEAELGRRGWSVALSPADADLLAVCGIPGDELRAACDLVWNQLPGPRTRVSVTTAAALPALLDGAVAHLVDDSRQREDARARSQPVAAEDPTPDAGEHEGMSHEDMDHEDMDHGDMDHGAMDMPMPGGIPLAGGGDDRDGLEMDMLNVPLGPVLPHWPAGLVVDCVLQGDVIVSAKARILQAASAPTEASEQAMTDVVDARRRIIRLCDQASQLLALAGWQAAEQNARRLRDDSLRGADLTDHGAALDRLRRRVERSTLLRWSLKGLKLTGSATRDDGADLSIRHRLIGWLREAAELAGTIPGGGPIAAHDANRAQEAQEAQDALDALPDLLRGTDLGTARLLIAGLGLDTAALRETHEHSHD</sequence>
<evidence type="ECO:0000313" key="2">
    <source>
        <dbReference type="EMBL" id="QHO70298.1"/>
    </source>
</evidence>
<dbReference type="RefSeq" id="WP_161886687.1">
    <property type="nucleotide sequence ID" value="NZ_CP017146.1"/>
</dbReference>
<accession>A0A7L5AIA5</accession>
<feature type="region of interest" description="Disordered" evidence="1">
    <location>
        <begin position="104"/>
        <end position="146"/>
    </location>
</feature>
<protein>
    <submittedName>
        <fullName evidence="2">Uncharacterized protein</fullName>
    </submittedName>
</protein>
<evidence type="ECO:0000313" key="3">
    <source>
        <dbReference type="Proteomes" id="UP000464507"/>
    </source>
</evidence>
<dbReference type="OrthoDB" id="3373298at2"/>
<keyword evidence="3" id="KW-1185">Reference proteome</keyword>
<dbReference type="AlphaFoldDB" id="A0A7L5AIA5"/>
<dbReference type="Proteomes" id="UP000464507">
    <property type="component" value="Chromosome"/>
</dbReference>
<feature type="compositionally biased region" description="Basic and acidic residues" evidence="1">
    <location>
        <begin position="126"/>
        <end position="146"/>
    </location>
</feature>
<organism evidence="2 3">
    <name type="scientific">Marisediminicola antarctica</name>
    <dbReference type="NCBI Taxonomy" id="674079"/>
    <lineage>
        <taxon>Bacteria</taxon>
        <taxon>Bacillati</taxon>
        <taxon>Actinomycetota</taxon>
        <taxon>Actinomycetes</taxon>
        <taxon>Micrococcales</taxon>
        <taxon>Microbacteriaceae</taxon>
        <taxon>Marisediminicola</taxon>
    </lineage>
</organism>
<gene>
    <name evidence="2" type="ORF">BHD05_12225</name>
</gene>